<reference evidence="2" key="1">
    <citation type="journal article" date="2014" name="Science">
        <title>Ancient hybridizations among the ancestral genomes of bread wheat.</title>
        <authorList>
            <consortium name="International Wheat Genome Sequencing Consortium,"/>
            <person name="Marcussen T."/>
            <person name="Sandve S.R."/>
            <person name="Heier L."/>
            <person name="Spannagl M."/>
            <person name="Pfeifer M."/>
            <person name="Jakobsen K.S."/>
            <person name="Wulff B.B."/>
            <person name="Steuernagel B."/>
            <person name="Mayer K.F."/>
            <person name="Olsen O.A."/>
        </authorList>
    </citation>
    <scope>NUCLEOTIDE SEQUENCE [LARGE SCALE GENOMIC DNA]</scope>
    <source>
        <strain evidence="2">cv. AL8/78</strain>
    </source>
</reference>
<dbReference type="Proteomes" id="UP000015105">
    <property type="component" value="Chromosome 4D"/>
</dbReference>
<evidence type="ECO:0000313" key="1">
    <source>
        <dbReference type="EnsemblPlants" id="AET4Gv20495700.13"/>
    </source>
</evidence>
<name>A0A453I9Z0_AEGTS</name>
<reference evidence="1" key="5">
    <citation type="journal article" date="2021" name="G3 (Bethesda)">
        <title>Aegilops tauschii genome assembly Aet v5.0 features greater sequence contiguity and improved annotation.</title>
        <authorList>
            <person name="Wang L."/>
            <person name="Zhu T."/>
            <person name="Rodriguez J.C."/>
            <person name="Deal K.R."/>
            <person name="Dubcovsky J."/>
            <person name="McGuire P.E."/>
            <person name="Lux T."/>
            <person name="Spannagl M."/>
            <person name="Mayer K.F.X."/>
            <person name="Baldrich P."/>
            <person name="Meyers B.C."/>
            <person name="Huo N."/>
            <person name="Gu Y.Q."/>
            <person name="Zhou H."/>
            <person name="Devos K.M."/>
            <person name="Bennetzen J.L."/>
            <person name="Unver T."/>
            <person name="Budak H."/>
            <person name="Gulick P.J."/>
            <person name="Galiba G."/>
            <person name="Kalapos B."/>
            <person name="Nelson D.R."/>
            <person name="Li P."/>
            <person name="You F.M."/>
            <person name="Luo M.C."/>
            <person name="Dvorak J."/>
        </authorList>
    </citation>
    <scope>NUCLEOTIDE SEQUENCE [LARGE SCALE GENOMIC DNA]</scope>
    <source>
        <strain evidence="1">cv. AL8/78</strain>
    </source>
</reference>
<evidence type="ECO:0000313" key="2">
    <source>
        <dbReference type="Proteomes" id="UP000015105"/>
    </source>
</evidence>
<dbReference type="Gramene" id="AET4Gv20495700.13">
    <property type="protein sequence ID" value="AET4Gv20495700.13"/>
    <property type="gene ID" value="AET4Gv20495700"/>
</dbReference>
<proteinExistence type="predicted"/>
<accession>A0A453I9Z0</accession>
<reference evidence="1" key="4">
    <citation type="submission" date="2019-03" db="UniProtKB">
        <authorList>
            <consortium name="EnsemblPlants"/>
        </authorList>
    </citation>
    <scope>IDENTIFICATION</scope>
</reference>
<organism evidence="1 2">
    <name type="scientific">Aegilops tauschii subsp. strangulata</name>
    <name type="common">Goatgrass</name>
    <dbReference type="NCBI Taxonomy" id="200361"/>
    <lineage>
        <taxon>Eukaryota</taxon>
        <taxon>Viridiplantae</taxon>
        <taxon>Streptophyta</taxon>
        <taxon>Embryophyta</taxon>
        <taxon>Tracheophyta</taxon>
        <taxon>Spermatophyta</taxon>
        <taxon>Magnoliopsida</taxon>
        <taxon>Liliopsida</taxon>
        <taxon>Poales</taxon>
        <taxon>Poaceae</taxon>
        <taxon>BOP clade</taxon>
        <taxon>Pooideae</taxon>
        <taxon>Triticodae</taxon>
        <taxon>Triticeae</taxon>
        <taxon>Triticinae</taxon>
        <taxon>Aegilops</taxon>
    </lineage>
</organism>
<dbReference type="AlphaFoldDB" id="A0A453I9Z0"/>
<dbReference type="EnsemblPlants" id="AET4Gv20495700.13">
    <property type="protein sequence ID" value="AET4Gv20495700.13"/>
    <property type="gene ID" value="AET4Gv20495700"/>
</dbReference>
<sequence length="248" mass="27805">GLPKLMNQKVRNQLNIRHEVSAMTQIIYLDFVDFDVIDNHQSTVDYSLPRICHVKTEDFKYLALVDRNYESRKNYGVLPLRDISHTPYANVGPVNNAPDAAGVINSIPYVEVKNANSVPEALHENTSIDSKSPHIISEIPSSTAQVEADLKPKPEPHLKSEVPFSDVLKPEPIGPKFENISVLYSVYKTPIFPAHASNVNTNSVHQATTSQPKVCFKFFKFIFPIIIFIELTTTFDISFSSGRSFSIS</sequence>
<keyword evidence="2" id="KW-1185">Reference proteome</keyword>
<reference evidence="2" key="2">
    <citation type="journal article" date="2017" name="Nat. Plants">
        <title>The Aegilops tauschii genome reveals multiple impacts of transposons.</title>
        <authorList>
            <person name="Zhao G."/>
            <person name="Zou C."/>
            <person name="Li K."/>
            <person name="Wang K."/>
            <person name="Li T."/>
            <person name="Gao L."/>
            <person name="Zhang X."/>
            <person name="Wang H."/>
            <person name="Yang Z."/>
            <person name="Liu X."/>
            <person name="Jiang W."/>
            <person name="Mao L."/>
            <person name="Kong X."/>
            <person name="Jiao Y."/>
            <person name="Jia J."/>
        </authorList>
    </citation>
    <scope>NUCLEOTIDE SEQUENCE [LARGE SCALE GENOMIC DNA]</scope>
    <source>
        <strain evidence="2">cv. AL8/78</strain>
    </source>
</reference>
<protein>
    <submittedName>
        <fullName evidence="1">Uncharacterized protein</fullName>
    </submittedName>
</protein>
<reference evidence="1" key="3">
    <citation type="journal article" date="2017" name="Nature">
        <title>Genome sequence of the progenitor of the wheat D genome Aegilops tauschii.</title>
        <authorList>
            <person name="Luo M.C."/>
            <person name="Gu Y.Q."/>
            <person name="Puiu D."/>
            <person name="Wang H."/>
            <person name="Twardziok S.O."/>
            <person name="Deal K.R."/>
            <person name="Huo N."/>
            <person name="Zhu T."/>
            <person name="Wang L."/>
            <person name="Wang Y."/>
            <person name="McGuire P.E."/>
            <person name="Liu S."/>
            <person name="Long H."/>
            <person name="Ramasamy R.K."/>
            <person name="Rodriguez J.C."/>
            <person name="Van S.L."/>
            <person name="Yuan L."/>
            <person name="Wang Z."/>
            <person name="Xia Z."/>
            <person name="Xiao L."/>
            <person name="Anderson O.D."/>
            <person name="Ouyang S."/>
            <person name="Liang Y."/>
            <person name="Zimin A.V."/>
            <person name="Pertea G."/>
            <person name="Qi P."/>
            <person name="Bennetzen J.L."/>
            <person name="Dai X."/>
            <person name="Dawson M.W."/>
            <person name="Muller H.G."/>
            <person name="Kugler K."/>
            <person name="Rivarola-Duarte L."/>
            <person name="Spannagl M."/>
            <person name="Mayer K.F.X."/>
            <person name="Lu F.H."/>
            <person name="Bevan M.W."/>
            <person name="Leroy P."/>
            <person name="Li P."/>
            <person name="You F.M."/>
            <person name="Sun Q."/>
            <person name="Liu Z."/>
            <person name="Lyons E."/>
            <person name="Wicker T."/>
            <person name="Salzberg S.L."/>
            <person name="Devos K.M."/>
            <person name="Dvorak J."/>
        </authorList>
    </citation>
    <scope>NUCLEOTIDE SEQUENCE [LARGE SCALE GENOMIC DNA]</scope>
    <source>
        <strain evidence="1">cv. AL8/78</strain>
    </source>
</reference>